<comment type="caution">
    <text evidence="1">The sequence shown here is derived from an EMBL/GenBank/DDBJ whole genome shotgun (WGS) entry which is preliminary data.</text>
</comment>
<evidence type="ECO:0000313" key="1">
    <source>
        <dbReference type="EMBL" id="KDO02488.1"/>
    </source>
</evidence>
<keyword evidence="2" id="KW-1185">Reference proteome</keyword>
<dbReference type="AlphaFoldDB" id="A0A8E0WKV0"/>
<dbReference type="EMBL" id="JFKF01000143">
    <property type="protein sequence ID" value="KDO02488.1"/>
    <property type="molecule type" value="Genomic_DNA"/>
</dbReference>
<gene>
    <name evidence="1" type="ORF">REISMN_06755</name>
</gene>
<evidence type="ECO:0000313" key="2">
    <source>
        <dbReference type="Proteomes" id="UP000027161"/>
    </source>
</evidence>
<proteinExistence type="predicted"/>
<reference evidence="1 2" key="1">
    <citation type="submission" date="2014-02" db="EMBL/GenBank/DDBJ databases">
        <title>Draft genome sequence of Rickettsia buchneri sp. nov. ISO7T.</title>
        <authorList>
            <person name="Felsheim R.F."/>
            <person name="Kurtti T.J."/>
            <person name="Munderloh U.G."/>
        </authorList>
    </citation>
    <scope>NUCLEOTIDE SEQUENCE [LARGE SCALE GENOMIC DNA]</scope>
    <source>
        <strain evidence="1 2">ISO7</strain>
    </source>
</reference>
<organism evidence="1 2">
    <name type="scientific">Rickettsia tamurae subsp. buchneri</name>
    <dbReference type="NCBI Taxonomy" id="1462938"/>
    <lineage>
        <taxon>Bacteria</taxon>
        <taxon>Pseudomonadati</taxon>
        <taxon>Pseudomonadota</taxon>
        <taxon>Alphaproteobacteria</taxon>
        <taxon>Rickettsiales</taxon>
        <taxon>Rickettsiaceae</taxon>
        <taxon>Rickettsieae</taxon>
        <taxon>Rickettsia</taxon>
        <taxon>spotted fever group</taxon>
    </lineage>
</organism>
<dbReference type="Proteomes" id="UP000027161">
    <property type="component" value="Unassembled WGS sequence"/>
</dbReference>
<name>A0A8E0WKV0_9RICK</name>
<accession>A0A8E0WKV0</accession>
<dbReference type="RefSeq" id="WP_008580191.1">
    <property type="nucleotide sequence ID" value="NZ_CP113531.1"/>
</dbReference>
<protein>
    <submittedName>
        <fullName evidence="1">Uncharacterized protein</fullName>
    </submittedName>
</protein>
<sequence>MSIVYEIRNLEEARNFLSSVEEQLILTNHASSVKYYGMLAIDYMFKTLSKEFPEKVLDLTVNVGEDHAALFTAIKLGYKNIAYTGDSEEARGLLCGYQTVIASDCKERSNPENN</sequence>